<reference evidence="2" key="3">
    <citation type="submission" date="2023-05" db="EMBL/GenBank/DDBJ databases">
        <authorList>
            <person name="Smith C.H."/>
        </authorList>
    </citation>
    <scope>NUCLEOTIDE SEQUENCE</scope>
    <source>
        <strain evidence="2">CHS0354</strain>
        <tissue evidence="2">Mantle</tissue>
    </source>
</reference>
<name>A0AAE0SN12_9BIVA</name>
<feature type="non-terminal residue" evidence="2">
    <location>
        <position position="105"/>
    </location>
</feature>
<dbReference type="SUPFAM" id="SSF55797">
    <property type="entry name" value="PR-1-like"/>
    <property type="match status" value="1"/>
</dbReference>
<organism evidence="2 3">
    <name type="scientific">Potamilus streckersoni</name>
    <dbReference type="NCBI Taxonomy" id="2493646"/>
    <lineage>
        <taxon>Eukaryota</taxon>
        <taxon>Metazoa</taxon>
        <taxon>Spiralia</taxon>
        <taxon>Lophotrochozoa</taxon>
        <taxon>Mollusca</taxon>
        <taxon>Bivalvia</taxon>
        <taxon>Autobranchia</taxon>
        <taxon>Heteroconchia</taxon>
        <taxon>Palaeoheterodonta</taxon>
        <taxon>Unionida</taxon>
        <taxon>Unionoidea</taxon>
        <taxon>Unionidae</taxon>
        <taxon>Ambleminae</taxon>
        <taxon>Lampsilini</taxon>
        <taxon>Potamilus</taxon>
    </lineage>
</organism>
<evidence type="ECO:0000313" key="3">
    <source>
        <dbReference type="Proteomes" id="UP001195483"/>
    </source>
</evidence>
<dbReference type="Pfam" id="PF00188">
    <property type="entry name" value="CAP"/>
    <property type="match status" value="1"/>
</dbReference>
<dbReference type="PANTHER" id="PTHR10334">
    <property type="entry name" value="CYSTEINE-RICH SECRETORY PROTEIN-RELATED"/>
    <property type="match status" value="1"/>
</dbReference>
<evidence type="ECO:0000259" key="1">
    <source>
        <dbReference type="Pfam" id="PF00188"/>
    </source>
</evidence>
<dbReference type="Proteomes" id="UP001195483">
    <property type="component" value="Unassembled WGS sequence"/>
</dbReference>
<reference evidence="2" key="2">
    <citation type="journal article" date="2021" name="Genome Biol. Evol.">
        <title>Developing a high-quality reference genome for a parasitic bivalve with doubly uniparental inheritance (Bivalvia: Unionida).</title>
        <authorList>
            <person name="Smith C.H."/>
        </authorList>
    </citation>
    <scope>NUCLEOTIDE SEQUENCE</scope>
    <source>
        <strain evidence="2">CHS0354</strain>
        <tissue evidence="2">Mantle</tissue>
    </source>
</reference>
<feature type="non-terminal residue" evidence="2">
    <location>
        <position position="1"/>
    </location>
</feature>
<accession>A0AAE0SN12</accession>
<sequence length="105" mass="12029">QNVAVGYTSWEEVVRMWYNEIRIWQYGIDPDNYLGNGRWRDVAHFTQIVQNTTYLVGCGYAECRNTPYIRFYVCNYAAGQSDLAYPYTAGSRCGACPKNCNNGLC</sequence>
<dbReference type="AlphaFoldDB" id="A0AAE0SN12"/>
<dbReference type="InterPro" id="IPR001283">
    <property type="entry name" value="CRISP-related"/>
</dbReference>
<gene>
    <name evidence="2" type="ORF">CHS0354_019926</name>
</gene>
<dbReference type="InterPro" id="IPR035940">
    <property type="entry name" value="CAP_sf"/>
</dbReference>
<comment type="caution">
    <text evidence="2">The sequence shown here is derived from an EMBL/GenBank/DDBJ whole genome shotgun (WGS) entry which is preliminary data.</text>
</comment>
<feature type="domain" description="SCP" evidence="1">
    <location>
        <begin position="2"/>
        <end position="76"/>
    </location>
</feature>
<protein>
    <recommendedName>
        <fullName evidence="1">SCP domain-containing protein</fullName>
    </recommendedName>
</protein>
<keyword evidence="3" id="KW-1185">Reference proteome</keyword>
<proteinExistence type="predicted"/>
<evidence type="ECO:0000313" key="2">
    <source>
        <dbReference type="EMBL" id="KAK3594996.1"/>
    </source>
</evidence>
<reference evidence="2" key="1">
    <citation type="journal article" date="2021" name="Genome Biol. Evol.">
        <title>A High-Quality Reference Genome for a Parasitic Bivalve with Doubly Uniparental Inheritance (Bivalvia: Unionida).</title>
        <authorList>
            <person name="Smith C.H."/>
        </authorList>
    </citation>
    <scope>NUCLEOTIDE SEQUENCE</scope>
    <source>
        <strain evidence="2">CHS0354</strain>
    </source>
</reference>
<dbReference type="Gene3D" id="3.40.33.10">
    <property type="entry name" value="CAP"/>
    <property type="match status" value="1"/>
</dbReference>
<dbReference type="EMBL" id="JAEAOA010001214">
    <property type="protein sequence ID" value="KAK3594996.1"/>
    <property type="molecule type" value="Genomic_DNA"/>
</dbReference>
<dbReference type="InterPro" id="IPR014044">
    <property type="entry name" value="CAP_dom"/>
</dbReference>